<accession>A0A7W3UYS8</accession>
<organism evidence="1 2">
    <name type="scientific">Stenotrophomonas koreensis</name>
    <dbReference type="NCBI Taxonomy" id="266128"/>
    <lineage>
        <taxon>Bacteria</taxon>
        <taxon>Pseudomonadati</taxon>
        <taxon>Pseudomonadota</taxon>
        <taxon>Gammaproteobacteria</taxon>
        <taxon>Lysobacterales</taxon>
        <taxon>Lysobacteraceae</taxon>
        <taxon>Stenotrophomonas</taxon>
    </lineage>
</organism>
<evidence type="ECO:0008006" key="3">
    <source>
        <dbReference type="Google" id="ProtNLM"/>
    </source>
</evidence>
<reference evidence="1 2" key="1">
    <citation type="submission" date="2020-08" db="EMBL/GenBank/DDBJ databases">
        <title>Stenotrophomonas sp. W1S232.</title>
        <authorList>
            <person name="Deng Y."/>
        </authorList>
    </citation>
    <scope>NUCLEOTIDE SEQUENCE [LARGE SCALE GENOMIC DNA]</scope>
    <source>
        <strain evidence="1 2">W1S232</strain>
    </source>
</reference>
<dbReference type="RefSeq" id="WP_182621675.1">
    <property type="nucleotide sequence ID" value="NZ_JACIUV010000002.1"/>
</dbReference>
<proteinExistence type="predicted"/>
<evidence type="ECO:0000313" key="1">
    <source>
        <dbReference type="EMBL" id="MBB1116363.1"/>
    </source>
</evidence>
<dbReference type="AlphaFoldDB" id="A0A7W3UYS8"/>
<dbReference type="Proteomes" id="UP000550609">
    <property type="component" value="Unassembled WGS sequence"/>
</dbReference>
<dbReference type="EMBL" id="JACIUV010000002">
    <property type="protein sequence ID" value="MBB1116363.1"/>
    <property type="molecule type" value="Genomic_DNA"/>
</dbReference>
<sequence>MDVCRRPGHSDCEVLGAWRNSCASVGSVMVDGMKQVIFKTGSNSRVAGHAVRQKCSAIAPSAECKVNKPECAFPVPTWCLVGQTAVNGALKTCVAVAA</sequence>
<gene>
    <name evidence="1" type="ORF">H4O09_04695</name>
</gene>
<name>A0A7W3UYS8_9GAMM</name>
<evidence type="ECO:0000313" key="2">
    <source>
        <dbReference type="Proteomes" id="UP000550609"/>
    </source>
</evidence>
<protein>
    <recommendedName>
        <fullName evidence="3">DUF4189 domain-containing protein</fullName>
    </recommendedName>
</protein>
<comment type="caution">
    <text evidence="1">The sequence shown here is derived from an EMBL/GenBank/DDBJ whole genome shotgun (WGS) entry which is preliminary data.</text>
</comment>